<organism evidence="2 3">
    <name type="scientific">Aristolochia fimbriata</name>
    <name type="common">White veined hardy Dutchman's pipe vine</name>
    <dbReference type="NCBI Taxonomy" id="158543"/>
    <lineage>
        <taxon>Eukaryota</taxon>
        <taxon>Viridiplantae</taxon>
        <taxon>Streptophyta</taxon>
        <taxon>Embryophyta</taxon>
        <taxon>Tracheophyta</taxon>
        <taxon>Spermatophyta</taxon>
        <taxon>Magnoliopsida</taxon>
        <taxon>Magnoliidae</taxon>
        <taxon>Piperales</taxon>
        <taxon>Aristolochiaceae</taxon>
        <taxon>Aristolochia</taxon>
    </lineage>
</organism>
<keyword evidence="3" id="KW-1185">Reference proteome</keyword>
<evidence type="ECO:0000313" key="3">
    <source>
        <dbReference type="Proteomes" id="UP000825729"/>
    </source>
</evidence>
<dbReference type="Pfam" id="PF06232">
    <property type="entry name" value="ATS3"/>
    <property type="match status" value="1"/>
</dbReference>
<sequence length="176" mass="20078">MAQKVILLATLFIALVLSQAFTDQSRPPQPKELRSLEIKINQQYPYGCSYTVAIRTSCSSPIYTRDAVSIAFGDAYGSQVYAPRLDDPRSRTFERCSTDTFVISGPCTYQICYVYLMRRGWDGWAPETVRIYSPNGRPVTFYYNMFLPNGVWYGVNHCGRIFSSHDDNHTLVLSQK</sequence>
<comment type="caution">
    <text evidence="2">The sequence shown here is derived from an EMBL/GenBank/DDBJ whole genome shotgun (WGS) entry which is preliminary data.</text>
</comment>
<dbReference type="InterPro" id="IPR010417">
    <property type="entry name" value="Embryo-specific_ATS3"/>
</dbReference>
<dbReference type="EMBL" id="JAINDJ010000003">
    <property type="protein sequence ID" value="KAG9454549.1"/>
    <property type="molecule type" value="Genomic_DNA"/>
</dbReference>
<accession>A0AAV7F1D5</accession>
<name>A0AAV7F1D5_ARIFI</name>
<evidence type="ECO:0000313" key="2">
    <source>
        <dbReference type="EMBL" id="KAG9454549.1"/>
    </source>
</evidence>
<dbReference type="InterPro" id="IPR036392">
    <property type="entry name" value="PLAT/LH2_dom_sf"/>
</dbReference>
<feature type="chain" id="PRO_5043406426" evidence="1">
    <location>
        <begin position="21"/>
        <end position="176"/>
    </location>
</feature>
<dbReference type="CDD" id="cd00113">
    <property type="entry name" value="PLAT"/>
    <property type="match status" value="1"/>
</dbReference>
<dbReference type="AlphaFoldDB" id="A0AAV7F1D5"/>
<keyword evidence="1" id="KW-0732">Signal</keyword>
<protein>
    <submittedName>
        <fullName evidence="2">Uncharacterized protein</fullName>
    </submittedName>
</protein>
<dbReference type="PANTHER" id="PTHR31718">
    <property type="entry name" value="PLAT DOMAIN-CONTAINING PROTEIN"/>
    <property type="match status" value="1"/>
</dbReference>
<gene>
    <name evidence="2" type="ORF">H6P81_007453</name>
</gene>
<evidence type="ECO:0000256" key="1">
    <source>
        <dbReference type="SAM" id="SignalP"/>
    </source>
</evidence>
<dbReference type="PANTHER" id="PTHR31718:SF31">
    <property type="entry name" value="OS01G0172800 PROTEIN"/>
    <property type="match status" value="1"/>
</dbReference>
<reference evidence="2 3" key="1">
    <citation type="submission" date="2021-07" db="EMBL/GenBank/DDBJ databases">
        <title>The Aristolochia fimbriata genome: insights into angiosperm evolution, floral development and chemical biosynthesis.</title>
        <authorList>
            <person name="Jiao Y."/>
        </authorList>
    </citation>
    <scope>NUCLEOTIDE SEQUENCE [LARGE SCALE GENOMIC DNA]</scope>
    <source>
        <strain evidence="2">IBCAS-2021</strain>
        <tissue evidence="2">Leaf</tissue>
    </source>
</reference>
<proteinExistence type="predicted"/>
<dbReference type="Gene3D" id="2.60.60.20">
    <property type="entry name" value="PLAT/LH2 domain"/>
    <property type="match status" value="1"/>
</dbReference>
<dbReference type="Proteomes" id="UP000825729">
    <property type="component" value="Unassembled WGS sequence"/>
</dbReference>
<dbReference type="SUPFAM" id="SSF49723">
    <property type="entry name" value="Lipase/lipooxygenase domain (PLAT/LH2 domain)"/>
    <property type="match status" value="1"/>
</dbReference>
<feature type="signal peptide" evidence="1">
    <location>
        <begin position="1"/>
        <end position="20"/>
    </location>
</feature>